<organism evidence="1 2">
    <name type="scientific">Streptomyces polyasparticus</name>
    <dbReference type="NCBI Taxonomy" id="2767826"/>
    <lineage>
        <taxon>Bacteria</taxon>
        <taxon>Bacillati</taxon>
        <taxon>Actinomycetota</taxon>
        <taxon>Actinomycetes</taxon>
        <taxon>Kitasatosporales</taxon>
        <taxon>Streptomycetaceae</taxon>
        <taxon>Streptomyces</taxon>
    </lineage>
</organism>
<dbReference type="Proteomes" id="UP000642284">
    <property type="component" value="Unassembled WGS sequence"/>
</dbReference>
<comment type="caution">
    <text evidence="1">The sequence shown here is derived from an EMBL/GenBank/DDBJ whole genome shotgun (WGS) entry which is preliminary data.</text>
</comment>
<evidence type="ECO:0000313" key="2">
    <source>
        <dbReference type="Proteomes" id="UP000642284"/>
    </source>
</evidence>
<sequence length="206" mass="21800">MRAASASVDELIEAWDEMRESVDLDPSAYDRLVLQCARELSADPGGPLAHHWTTGLVMGLGYLATDPGAGVAEAAFDAARAVDAASRDLSRTVDVALNLSLRAAALNEAEADGTVGIQELIEGLTGAFERALGLLDRAACTHDAHPELPADCTQTLSIGIHLASARGRATYERWPEEWAIPLGTALCPAFVAAVAEDSLRRLRNTP</sequence>
<name>A0ABR7SF69_9ACTN</name>
<dbReference type="RefSeq" id="WP_187813558.1">
    <property type="nucleotide sequence ID" value="NZ_JACTVJ010000005.1"/>
</dbReference>
<gene>
    <name evidence="1" type="ORF">H9Y04_11075</name>
</gene>
<proteinExistence type="predicted"/>
<reference evidence="1 2" key="1">
    <citation type="submission" date="2020-08" db="EMBL/GenBank/DDBJ databases">
        <title>Genemic of Streptomyces polyaspartic.</title>
        <authorList>
            <person name="Liu W."/>
        </authorList>
    </citation>
    <scope>NUCLEOTIDE SEQUENCE [LARGE SCALE GENOMIC DNA]</scope>
    <source>
        <strain evidence="1 2">TRM66268-LWL</strain>
    </source>
</reference>
<dbReference type="EMBL" id="JACTVJ010000005">
    <property type="protein sequence ID" value="MBC9713111.1"/>
    <property type="molecule type" value="Genomic_DNA"/>
</dbReference>
<protein>
    <submittedName>
        <fullName evidence="1">Uncharacterized protein</fullName>
    </submittedName>
</protein>
<accession>A0ABR7SF69</accession>
<evidence type="ECO:0000313" key="1">
    <source>
        <dbReference type="EMBL" id="MBC9713111.1"/>
    </source>
</evidence>
<keyword evidence="2" id="KW-1185">Reference proteome</keyword>